<dbReference type="Proteomes" id="UP000467105">
    <property type="component" value="Chromosome"/>
</dbReference>
<keyword evidence="3" id="KW-1185">Reference proteome</keyword>
<gene>
    <name evidence="2" type="ORF">MPRM_22070</name>
</gene>
<dbReference type="SMART" id="SM00091">
    <property type="entry name" value="PAS"/>
    <property type="match status" value="1"/>
</dbReference>
<dbReference type="PROSITE" id="PS50112">
    <property type="entry name" value="PAS"/>
    <property type="match status" value="1"/>
</dbReference>
<dbReference type="GO" id="GO:0006355">
    <property type="term" value="P:regulation of DNA-templated transcription"/>
    <property type="evidence" value="ECO:0007669"/>
    <property type="project" value="InterPro"/>
</dbReference>
<dbReference type="Gene3D" id="3.30.450.20">
    <property type="entry name" value="PAS domain"/>
    <property type="match status" value="1"/>
</dbReference>
<reference evidence="2 3" key="1">
    <citation type="journal article" date="2019" name="Emerg. Microbes Infect.">
        <title>Comprehensive subspecies identification of 175 nontuberculous mycobacteria species based on 7547 genomic profiles.</title>
        <authorList>
            <person name="Matsumoto Y."/>
            <person name="Kinjo T."/>
            <person name="Motooka D."/>
            <person name="Nabeya D."/>
            <person name="Jung N."/>
            <person name="Uechi K."/>
            <person name="Horii T."/>
            <person name="Iida T."/>
            <person name="Fujita J."/>
            <person name="Nakamura S."/>
        </authorList>
    </citation>
    <scope>NUCLEOTIDE SEQUENCE [LARGE SCALE GENOMIC DNA]</scope>
    <source>
        <strain evidence="2 3">JCM 14742</strain>
    </source>
</reference>
<dbReference type="InterPro" id="IPR013767">
    <property type="entry name" value="PAS_fold"/>
</dbReference>
<dbReference type="Pfam" id="PF00989">
    <property type="entry name" value="PAS"/>
    <property type="match status" value="1"/>
</dbReference>
<organism evidence="2 3">
    <name type="scientific">Mycobacterium parmense</name>
    <dbReference type="NCBI Taxonomy" id="185642"/>
    <lineage>
        <taxon>Bacteria</taxon>
        <taxon>Bacillati</taxon>
        <taxon>Actinomycetota</taxon>
        <taxon>Actinomycetes</taxon>
        <taxon>Mycobacteriales</taxon>
        <taxon>Mycobacteriaceae</taxon>
        <taxon>Mycobacterium</taxon>
        <taxon>Mycobacterium simiae complex</taxon>
    </lineage>
</organism>
<accession>A0A7I7YST5</accession>
<dbReference type="CDD" id="cd00130">
    <property type="entry name" value="PAS"/>
    <property type="match status" value="1"/>
</dbReference>
<dbReference type="RefSeq" id="WP_161494163.1">
    <property type="nucleotide sequence ID" value="NZ_AP022614.1"/>
</dbReference>
<dbReference type="SUPFAM" id="SSF55785">
    <property type="entry name" value="PYP-like sensor domain (PAS domain)"/>
    <property type="match status" value="1"/>
</dbReference>
<dbReference type="EMBL" id="AP022614">
    <property type="protein sequence ID" value="BBZ44926.1"/>
    <property type="molecule type" value="Genomic_DNA"/>
</dbReference>
<sequence>MTESTSGKRRRVERRRPTPPDQLPIDALQQMPALVVLERLPAPALAVDRAGMILFANRSFCDMLGYLPAELASMKFDELLRRRTVGKRRVALNGTDIERLVELKHSDGHALRVSMSRSAMHRRDDLVALVTFHDRTEEFWVDPKKKGD</sequence>
<evidence type="ECO:0000313" key="3">
    <source>
        <dbReference type="Proteomes" id="UP000467105"/>
    </source>
</evidence>
<proteinExistence type="predicted"/>
<feature type="region of interest" description="Disordered" evidence="1">
    <location>
        <begin position="1"/>
        <end position="24"/>
    </location>
</feature>
<protein>
    <submittedName>
        <fullName evidence="2">Diguanylate cyclase</fullName>
    </submittedName>
</protein>
<dbReference type="InterPro" id="IPR000014">
    <property type="entry name" value="PAS"/>
</dbReference>
<name>A0A7I7YST5_9MYCO</name>
<evidence type="ECO:0000313" key="2">
    <source>
        <dbReference type="EMBL" id="BBZ44926.1"/>
    </source>
</evidence>
<dbReference type="OrthoDB" id="4722718at2"/>
<dbReference type="InterPro" id="IPR035965">
    <property type="entry name" value="PAS-like_dom_sf"/>
</dbReference>
<dbReference type="NCBIfam" id="TIGR00229">
    <property type="entry name" value="sensory_box"/>
    <property type="match status" value="1"/>
</dbReference>
<dbReference type="AlphaFoldDB" id="A0A7I7YST5"/>
<evidence type="ECO:0000256" key="1">
    <source>
        <dbReference type="SAM" id="MobiDB-lite"/>
    </source>
</evidence>